<evidence type="ECO:0000313" key="2">
    <source>
        <dbReference type="Proteomes" id="UP001246858"/>
    </source>
</evidence>
<keyword evidence="2" id="KW-1185">Reference proteome</keyword>
<protein>
    <submittedName>
        <fullName evidence="1">Uncharacterized protein</fullName>
    </submittedName>
</protein>
<dbReference type="Proteomes" id="UP001246858">
    <property type="component" value="Unassembled WGS sequence"/>
</dbReference>
<accession>A0ACC6L5J6</accession>
<reference evidence="1" key="1">
    <citation type="submission" date="2023-07" db="EMBL/GenBank/DDBJ databases">
        <title>Sorghum-associated microbial communities from plants grown in Nebraska, USA.</title>
        <authorList>
            <person name="Schachtman D."/>
        </authorList>
    </citation>
    <scope>NUCLEOTIDE SEQUENCE</scope>
    <source>
        <strain evidence="1">2697</strain>
    </source>
</reference>
<sequence length="42" mass="4829">MNLIATSDELEISYIPGRVKVIDLIKINNGRLDMSKYILHQI</sequence>
<proteinExistence type="predicted"/>
<dbReference type="EMBL" id="JAVDTF010000007">
    <property type="protein sequence ID" value="MDR6786644.1"/>
    <property type="molecule type" value="Genomic_DNA"/>
</dbReference>
<name>A0ACC6L5J6_9SPHI</name>
<comment type="caution">
    <text evidence="1">The sequence shown here is derived from an EMBL/GenBank/DDBJ whole genome shotgun (WGS) entry which is preliminary data.</text>
</comment>
<gene>
    <name evidence="1" type="ORF">J2X78_005239</name>
</gene>
<organism evidence="1 2">
    <name type="scientific">Pedobacter africanus</name>
    <dbReference type="NCBI Taxonomy" id="151894"/>
    <lineage>
        <taxon>Bacteria</taxon>
        <taxon>Pseudomonadati</taxon>
        <taxon>Bacteroidota</taxon>
        <taxon>Sphingobacteriia</taxon>
        <taxon>Sphingobacteriales</taxon>
        <taxon>Sphingobacteriaceae</taxon>
        <taxon>Pedobacter</taxon>
    </lineage>
</organism>
<evidence type="ECO:0000313" key="1">
    <source>
        <dbReference type="EMBL" id="MDR6786644.1"/>
    </source>
</evidence>